<reference evidence="2" key="1">
    <citation type="journal article" date="2013" name="Nat. Genet.">
        <title>The duck genome and transcriptome provide insight into an avian influenza virus reservoir species.</title>
        <authorList>
            <person name="Huang Y."/>
            <person name="Li Y."/>
            <person name="Burt D.W."/>
            <person name="Chen H."/>
            <person name="Zhang Y."/>
            <person name="Qian W."/>
            <person name="Kim H."/>
            <person name="Gan S."/>
            <person name="Zhao Y."/>
            <person name="Li J."/>
            <person name="Yi K."/>
            <person name="Feng H."/>
            <person name="Zhu P."/>
            <person name="Li B."/>
            <person name="Liu Q."/>
            <person name="Fairley S."/>
            <person name="Magor K.E."/>
            <person name="Du Z."/>
            <person name="Hu X."/>
            <person name="Goodman L."/>
            <person name="Tafer H."/>
            <person name="Vignal A."/>
            <person name="Lee T."/>
            <person name="Kim K.W."/>
            <person name="Sheng Z."/>
            <person name="An Y."/>
            <person name="Searle S."/>
            <person name="Herrero J."/>
            <person name="Groenen M.A."/>
            <person name="Crooijmans R.P."/>
            <person name="Faraut T."/>
            <person name="Cai Q."/>
            <person name="Webster R.G."/>
            <person name="Aldridge J.R."/>
            <person name="Warren W.C."/>
            <person name="Bartschat S."/>
            <person name="Kehr S."/>
            <person name="Marz M."/>
            <person name="Stadler P.F."/>
            <person name="Smith J."/>
            <person name="Kraus R.H."/>
            <person name="Zhao Y."/>
            <person name="Ren L."/>
            <person name="Fei J."/>
            <person name="Morisson M."/>
            <person name="Kaiser P."/>
            <person name="Griffin D.K."/>
            <person name="Rao M."/>
            <person name="Pitel F."/>
            <person name="Wang J."/>
            <person name="Li N."/>
        </authorList>
    </citation>
    <scope>NUCLEOTIDE SEQUENCE [LARGE SCALE GENOMIC DNA]</scope>
</reference>
<protein>
    <submittedName>
        <fullName evidence="1">Uncharacterized protein</fullName>
    </submittedName>
</protein>
<proteinExistence type="predicted"/>
<dbReference type="AlphaFoldDB" id="R0LQI1"/>
<gene>
    <name evidence="1" type="ORF">Anapl_05649</name>
</gene>
<name>R0LQI1_ANAPL</name>
<dbReference type="EMBL" id="KB742481">
    <property type="protein sequence ID" value="EOB07974.1"/>
    <property type="molecule type" value="Genomic_DNA"/>
</dbReference>
<organism evidence="1 2">
    <name type="scientific">Anas platyrhynchos</name>
    <name type="common">Mallard</name>
    <name type="synonym">Anas boschas</name>
    <dbReference type="NCBI Taxonomy" id="8839"/>
    <lineage>
        <taxon>Eukaryota</taxon>
        <taxon>Metazoa</taxon>
        <taxon>Chordata</taxon>
        <taxon>Craniata</taxon>
        <taxon>Vertebrata</taxon>
        <taxon>Euteleostomi</taxon>
        <taxon>Archelosauria</taxon>
        <taxon>Archosauria</taxon>
        <taxon>Dinosauria</taxon>
        <taxon>Saurischia</taxon>
        <taxon>Theropoda</taxon>
        <taxon>Coelurosauria</taxon>
        <taxon>Aves</taxon>
        <taxon>Neognathae</taxon>
        <taxon>Galloanserae</taxon>
        <taxon>Anseriformes</taxon>
        <taxon>Anatidae</taxon>
        <taxon>Anatinae</taxon>
        <taxon>Anas</taxon>
    </lineage>
</organism>
<keyword evidence="2" id="KW-1185">Reference proteome</keyword>
<sequence length="270" mass="29191">MGAQDCSHGSPRLAMAGAPDPAGFHVGPLLLWKHTAERTPGPVSTRCGSPPPAAWHSYKGLPSCPASFLASFPSPRCSLQDRTCCTGVQQQLRPQGEPMHERDCSSSPPKEPSLLCTGGFCKLISASKNNVDLRNKIMAMWPWIQHASDASDACCEVISRARRSLNLKTAKNTDLLKSYAEDAANSLFYGGDQSHLLWPPACSQCETEIVCKGEFGFIPDASARADKLALSDDYVDIVHLYQSSTAFTPRGNLICYSTETSAVTMARQIP</sequence>
<evidence type="ECO:0000313" key="1">
    <source>
        <dbReference type="EMBL" id="EOB07974.1"/>
    </source>
</evidence>
<dbReference type="Proteomes" id="UP000296049">
    <property type="component" value="Unassembled WGS sequence"/>
</dbReference>
<evidence type="ECO:0000313" key="2">
    <source>
        <dbReference type="Proteomes" id="UP000296049"/>
    </source>
</evidence>
<accession>R0LQI1</accession>